<comment type="function">
    <text evidence="1">Probable oxidoreductase that may play a role as regulator of mitochondrial function.</text>
</comment>
<accession>A0A5N5V2S5</accession>
<proteinExistence type="predicted"/>
<dbReference type="RefSeq" id="WP_003889703.1">
    <property type="nucleotide sequence ID" value="NZ_ANBO01000041.1"/>
</dbReference>
<dbReference type="Gene3D" id="3.50.50.60">
    <property type="entry name" value="FAD/NAD(P)-binding domain"/>
    <property type="match status" value="2"/>
</dbReference>
<comment type="subunit">
    <text evidence="2">Interacts with COX5B; this interaction may contribute to localize PYROXD2 to the inner face of the inner mitochondrial membrane.</text>
</comment>
<name>A0A5N5V2S5_MYCPH</name>
<dbReference type="PANTHER" id="PTHR10668">
    <property type="entry name" value="PHYTOENE DEHYDROGENASE"/>
    <property type="match status" value="1"/>
</dbReference>
<comment type="caution">
    <text evidence="5">The sequence shown here is derived from an EMBL/GenBank/DDBJ whole genome shotgun (WGS) entry which is preliminary data.</text>
</comment>
<feature type="domain" description="Amine oxidase" evidence="4">
    <location>
        <begin position="16"/>
        <end position="524"/>
    </location>
</feature>
<dbReference type="InterPro" id="IPR036188">
    <property type="entry name" value="FAD/NAD-bd_sf"/>
</dbReference>
<dbReference type="Pfam" id="PF01593">
    <property type="entry name" value="Amino_oxidase"/>
    <property type="match status" value="1"/>
</dbReference>
<protein>
    <recommendedName>
        <fullName evidence="3">Pyridine nucleotide-disulfide oxidoreductase domain-containing protein 2</fullName>
    </recommendedName>
</protein>
<evidence type="ECO:0000256" key="1">
    <source>
        <dbReference type="ARBA" id="ARBA00037217"/>
    </source>
</evidence>
<reference evidence="5 6" key="1">
    <citation type="submission" date="2012-10" db="EMBL/GenBank/DDBJ databases">
        <title>The draft sequence of the Mycobacterium pheli genome.</title>
        <authorList>
            <person name="Pettersson B.M.F."/>
            <person name="Das S."/>
            <person name="Dasgupta S."/>
            <person name="Bhattacharya A."/>
            <person name="Kirsebom L.A."/>
        </authorList>
    </citation>
    <scope>NUCLEOTIDE SEQUENCE [LARGE SCALE GENOMIC DNA]</scope>
    <source>
        <strain evidence="5 6">CCUG 21000</strain>
    </source>
</reference>
<dbReference type="SUPFAM" id="SSF51905">
    <property type="entry name" value="FAD/NAD(P)-binding domain"/>
    <property type="match status" value="1"/>
</dbReference>
<evidence type="ECO:0000259" key="4">
    <source>
        <dbReference type="Pfam" id="PF01593"/>
    </source>
</evidence>
<dbReference type="EMBL" id="ANBP01000013">
    <property type="protein sequence ID" value="KAB7756195.1"/>
    <property type="molecule type" value="Genomic_DNA"/>
</dbReference>
<gene>
    <name evidence="5" type="ORF">MPHL21000_11880</name>
</gene>
<evidence type="ECO:0000313" key="6">
    <source>
        <dbReference type="Proteomes" id="UP000325690"/>
    </source>
</evidence>
<organism evidence="5 6">
    <name type="scientific">Mycolicibacterium phlei DSM 43239 = CCUG 21000</name>
    <dbReference type="NCBI Taxonomy" id="1226750"/>
    <lineage>
        <taxon>Bacteria</taxon>
        <taxon>Bacillati</taxon>
        <taxon>Actinomycetota</taxon>
        <taxon>Actinomycetes</taxon>
        <taxon>Mycobacteriales</taxon>
        <taxon>Mycobacteriaceae</taxon>
        <taxon>Mycolicibacterium</taxon>
    </lineage>
</organism>
<dbReference type="GO" id="GO:0016491">
    <property type="term" value="F:oxidoreductase activity"/>
    <property type="evidence" value="ECO:0007669"/>
    <property type="project" value="InterPro"/>
</dbReference>
<dbReference type="AlphaFoldDB" id="A0A5N5V2S5"/>
<dbReference type="GeneID" id="74304090"/>
<keyword evidence="6" id="KW-1185">Reference proteome</keyword>
<sequence>MSTQYDAVIIGGGHNGLVAAFYLARAGLKTLVLERRPFVGGACNTEEFAPGYRASTGAYVLSMLREAIWQDMALERRGIVVDPAGPTLNLYPDGASYYLGDDMAENVAATRRFSEHDARALPEFEQNLAELVQAVLPVFDWTAPDPRVNSVEDLRGLARLGGVGLHVRRRLDELARLFTASAHQILAEHFDSDHVKAALGWHAINDSVAGPSTPGTAFVLLHDHASEETDGGVRQWGFVRGGMGVLTAVMADAAREVGAEIRCSAPVDSVVTRNGRATGVRLASGEEISATRVLSNADPKHTFLSLCRDSALPEDFVRQVEAYRCMGTSMKINLALSDLPYVPGHPRDGVQPYHRGIMEINPFIADMDLHQAQAQYGLAVRDSHIEIVFPTVHDPGLAPEGKHIATIDVNSQPFHLRDETWDEIKEARADEVITQLEGYFPGLSGLIEHRQVLSPLDMERVMGLTGGHALHGDMSPDQLLFMRPVRGWAQYRTPIDGLYLCGAGTHPGGGVTGANGRNAAREVLRDATRRRWSRKLVRR</sequence>
<evidence type="ECO:0000313" key="5">
    <source>
        <dbReference type="EMBL" id="KAB7756195.1"/>
    </source>
</evidence>
<dbReference type="PANTHER" id="PTHR10668:SF103">
    <property type="entry name" value="PYRIDINE NUCLEOTIDE-DISULFIDE OXIDOREDUCTASE DOMAIN-CONTAINING PROTEIN 2"/>
    <property type="match status" value="1"/>
</dbReference>
<evidence type="ECO:0000256" key="2">
    <source>
        <dbReference type="ARBA" id="ARBA00038825"/>
    </source>
</evidence>
<dbReference type="Proteomes" id="UP000325690">
    <property type="component" value="Unassembled WGS sequence"/>
</dbReference>
<evidence type="ECO:0000256" key="3">
    <source>
        <dbReference type="ARBA" id="ARBA00040298"/>
    </source>
</evidence>
<dbReference type="InterPro" id="IPR002937">
    <property type="entry name" value="Amino_oxidase"/>
</dbReference>